<evidence type="ECO:0000313" key="4">
    <source>
        <dbReference type="Proteomes" id="UP000560658"/>
    </source>
</evidence>
<dbReference type="EMBL" id="JACIER010000006">
    <property type="protein sequence ID" value="MBB4044043.1"/>
    <property type="molecule type" value="Genomic_DNA"/>
</dbReference>
<sequence>MEAVNVKRRILFFHYEFPGGGGERVTRDIAHYLQLFKFETYVVTCHKRTNVPSGINVLELPSQHLNSDKNADAIIQLISSLSIDIFIIPGFLLTHLGHIRDRTSCKFVYVLHNLPFWEAIAKLERRKRPQKSLLKTLEWYFLGYPKAVWFKRYKKDCIRNYEKVYNIVDAYVVLCEGYKEELIQTLKLPEKHKVHVISNSEGRVDSVNLNKKKQVLFVGNLIYENKRVDRLLDIWEMIYKKLPDWELVLVGGGKEKEPLQKRASRKHLKRVIFAGGTQDVRPYYQNASVLCLTSTFEGWPLCLTEAQANGVVPIAFNCCAGVQKILSPSGTNGVLVPPFDKVRFASELYDLLTSPDKIERMRDNVLLKSQDYAMDIIGPQWNALLESLLMDCNSK</sequence>
<dbReference type="Pfam" id="PF13439">
    <property type="entry name" value="Glyco_transf_4"/>
    <property type="match status" value="1"/>
</dbReference>
<organism evidence="3 4">
    <name type="scientific">Bacteroides reticulotermitis</name>
    <dbReference type="NCBI Taxonomy" id="1133319"/>
    <lineage>
        <taxon>Bacteria</taxon>
        <taxon>Pseudomonadati</taxon>
        <taxon>Bacteroidota</taxon>
        <taxon>Bacteroidia</taxon>
        <taxon>Bacteroidales</taxon>
        <taxon>Bacteroidaceae</taxon>
        <taxon>Bacteroides</taxon>
    </lineage>
</organism>
<dbReference type="Gene3D" id="3.40.50.2000">
    <property type="entry name" value="Glycogen Phosphorylase B"/>
    <property type="match status" value="2"/>
</dbReference>
<dbReference type="GO" id="GO:0016757">
    <property type="term" value="F:glycosyltransferase activity"/>
    <property type="evidence" value="ECO:0007669"/>
    <property type="project" value="InterPro"/>
</dbReference>
<evidence type="ECO:0000259" key="2">
    <source>
        <dbReference type="Pfam" id="PF13439"/>
    </source>
</evidence>
<name>A0A840D6L0_9BACE</name>
<accession>A0A840D6L0</accession>
<dbReference type="SUPFAM" id="SSF53756">
    <property type="entry name" value="UDP-Glycosyltransferase/glycogen phosphorylase"/>
    <property type="match status" value="1"/>
</dbReference>
<proteinExistence type="predicted"/>
<dbReference type="AlphaFoldDB" id="A0A840D6L0"/>
<keyword evidence="4" id="KW-1185">Reference proteome</keyword>
<protein>
    <submittedName>
        <fullName evidence="3">Glycosyltransferase involved in cell wall biosynthesis</fullName>
    </submittedName>
</protein>
<comment type="caution">
    <text evidence="3">The sequence shown here is derived from an EMBL/GenBank/DDBJ whole genome shotgun (WGS) entry which is preliminary data.</text>
</comment>
<dbReference type="RefSeq" id="WP_221240126.1">
    <property type="nucleotide sequence ID" value="NZ_JACIER010000006.1"/>
</dbReference>
<reference evidence="3" key="1">
    <citation type="submission" date="2020-08" db="EMBL/GenBank/DDBJ databases">
        <title>Genomic Encyclopedia of Type Strains, Phase IV (KMG-IV): sequencing the most valuable type-strain genomes for metagenomic binning, comparative biology and taxonomic classification.</title>
        <authorList>
            <person name="Goeker M."/>
        </authorList>
    </citation>
    <scope>NUCLEOTIDE SEQUENCE [LARGE SCALE GENOMIC DNA]</scope>
    <source>
        <strain evidence="3">DSM 105720</strain>
    </source>
</reference>
<dbReference type="InterPro" id="IPR028098">
    <property type="entry name" value="Glyco_trans_4-like_N"/>
</dbReference>
<feature type="domain" description="Glycosyltransferase subfamily 4-like N-terminal" evidence="2">
    <location>
        <begin position="20"/>
        <end position="199"/>
    </location>
</feature>
<evidence type="ECO:0000313" key="3">
    <source>
        <dbReference type="EMBL" id="MBB4044043.1"/>
    </source>
</evidence>
<evidence type="ECO:0000259" key="1">
    <source>
        <dbReference type="Pfam" id="PF00534"/>
    </source>
</evidence>
<dbReference type="InterPro" id="IPR001296">
    <property type="entry name" value="Glyco_trans_1"/>
</dbReference>
<dbReference type="Pfam" id="PF00534">
    <property type="entry name" value="Glycos_transf_1"/>
    <property type="match status" value="1"/>
</dbReference>
<feature type="domain" description="Glycosyl transferase family 1" evidence="1">
    <location>
        <begin position="208"/>
        <end position="364"/>
    </location>
</feature>
<gene>
    <name evidence="3" type="ORF">GGR06_001832</name>
</gene>
<dbReference type="PANTHER" id="PTHR12526:SF628">
    <property type="entry name" value="MANNOSYLGLUCOSYLGLYCERATE SYNTHASE"/>
    <property type="match status" value="1"/>
</dbReference>
<dbReference type="PANTHER" id="PTHR12526">
    <property type="entry name" value="GLYCOSYLTRANSFERASE"/>
    <property type="match status" value="1"/>
</dbReference>
<dbReference type="Proteomes" id="UP000560658">
    <property type="component" value="Unassembled WGS sequence"/>
</dbReference>